<evidence type="ECO:0008006" key="3">
    <source>
        <dbReference type="Google" id="ProtNLM"/>
    </source>
</evidence>
<name>A0ABP8JRI2_9BACT</name>
<dbReference type="Gene3D" id="2.40.50.420">
    <property type="entry name" value="Envelope glycoprotein gp160, DUF2291, alpha/beta domain"/>
    <property type="match status" value="1"/>
</dbReference>
<sequence length="216" mass="22963">MNKTVKYLIGFGLLGLIAYNSVYFKRLDEVKAAGTAGAGKAGKAAFAAAPYAETFWTTKLLPAAPNSATDLATLLSLLKTDKEKAFSTYSQALGIGNIRYFLVKGEGAVTAVGPNEVTVSLPSGETVHLATEYIFGNAVRDASGLIKITEFDNTADLNSVSAEINDIIRKTVIPPLKANATPGKKLAFIGAIELNRAHLHLETLNLIPIVAQRVKE</sequence>
<dbReference type="Pfam" id="PF10054">
    <property type="entry name" value="DUF2291"/>
    <property type="match status" value="1"/>
</dbReference>
<gene>
    <name evidence="1" type="ORF">GCM10023187_01210</name>
</gene>
<dbReference type="Gene3D" id="1.10.10.1260">
    <property type="entry name" value="Envelope glycoprotein gp160, DUF2291, helical domain"/>
    <property type="match status" value="1"/>
</dbReference>
<accession>A0ABP8JRI2</accession>
<reference evidence="2" key="1">
    <citation type="journal article" date="2019" name="Int. J. Syst. Evol. Microbiol.">
        <title>The Global Catalogue of Microorganisms (GCM) 10K type strain sequencing project: providing services to taxonomists for standard genome sequencing and annotation.</title>
        <authorList>
            <consortium name="The Broad Institute Genomics Platform"/>
            <consortium name="The Broad Institute Genome Sequencing Center for Infectious Disease"/>
            <person name="Wu L."/>
            <person name="Ma J."/>
        </authorList>
    </citation>
    <scope>NUCLEOTIDE SEQUENCE [LARGE SCALE GENOMIC DNA]</scope>
    <source>
        <strain evidence="2">JCM 17925</strain>
    </source>
</reference>
<organism evidence="1 2">
    <name type="scientific">Nibrella viscosa</name>
    <dbReference type="NCBI Taxonomy" id="1084524"/>
    <lineage>
        <taxon>Bacteria</taxon>
        <taxon>Pseudomonadati</taxon>
        <taxon>Bacteroidota</taxon>
        <taxon>Cytophagia</taxon>
        <taxon>Cytophagales</taxon>
        <taxon>Spirosomataceae</taxon>
        <taxon>Nibrella</taxon>
    </lineage>
</organism>
<evidence type="ECO:0000313" key="1">
    <source>
        <dbReference type="EMBL" id="GAA4394898.1"/>
    </source>
</evidence>
<dbReference type="SUPFAM" id="SSF141318">
    <property type="entry name" value="TM0957-like"/>
    <property type="match status" value="1"/>
</dbReference>
<dbReference type="InterPro" id="IPR036215">
    <property type="entry name" value="TM0957-like_sf"/>
</dbReference>
<dbReference type="InterPro" id="IPR014582">
    <property type="entry name" value="UCP033535_lipo"/>
</dbReference>
<dbReference type="EMBL" id="BAABHB010000001">
    <property type="protein sequence ID" value="GAA4394898.1"/>
    <property type="molecule type" value="Genomic_DNA"/>
</dbReference>
<keyword evidence="2" id="KW-1185">Reference proteome</keyword>
<comment type="caution">
    <text evidence="1">The sequence shown here is derived from an EMBL/GenBank/DDBJ whole genome shotgun (WGS) entry which is preliminary data.</text>
</comment>
<dbReference type="Proteomes" id="UP001500936">
    <property type="component" value="Unassembled WGS sequence"/>
</dbReference>
<evidence type="ECO:0000313" key="2">
    <source>
        <dbReference type="Proteomes" id="UP001500936"/>
    </source>
</evidence>
<dbReference type="RefSeq" id="WP_345262870.1">
    <property type="nucleotide sequence ID" value="NZ_BAABHB010000001.1"/>
</dbReference>
<protein>
    <recommendedName>
        <fullName evidence="3">DUF2291 domain-containing protein</fullName>
    </recommendedName>
</protein>
<proteinExistence type="predicted"/>